<dbReference type="Gene3D" id="1.20.1090.10">
    <property type="entry name" value="Dehydroquinate synthase-like - alpha domain"/>
    <property type="match status" value="1"/>
</dbReference>
<keyword evidence="15" id="KW-0520">NAD</keyword>
<feature type="domain" description="3-dehydroquinate synthase C-terminal" evidence="21">
    <location>
        <begin position="174"/>
        <end position="317"/>
    </location>
</feature>
<dbReference type="PANTHER" id="PTHR43622">
    <property type="entry name" value="3-DEHYDROQUINATE SYNTHASE"/>
    <property type="match status" value="1"/>
</dbReference>
<keyword evidence="12" id="KW-0479">Metal-binding</keyword>
<dbReference type="GO" id="GO:0003856">
    <property type="term" value="F:3-dehydroquinate synthase activity"/>
    <property type="evidence" value="ECO:0007669"/>
    <property type="project" value="UniProtKB-UniRule"/>
</dbReference>
<keyword evidence="16" id="KW-0057">Aromatic amino acid biosynthesis</keyword>
<dbReference type="InterPro" id="IPR030960">
    <property type="entry name" value="DHQS/DOIS_N"/>
</dbReference>
<dbReference type="GO" id="GO:0009423">
    <property type="term" value="P:chorismate biosynthetic process"/>
    <property type="evidence" value="ECO:0007669"/>
    <property type="project" value="UniProtKB-UniRule"/>
</dbReference>
<evidence type="ECO:0000256" key="15">
    <source>
        <dbReference type="ARBA" id="ARBA00023027"/>
    </source>
</evidence>
<dbReference type="GO" id="GO:0005737">
    <property type="term" value="C:cytoplasm"/>
    <property type="evidence" value="ECO:0007669"/>
    <property type="project" value="UniProtKB-SubCell"/>
</dbReference>
<evidence type="ECO:0000256" key="10">
    <source>
        <dbReference type="ARBA" id="ARBA00022490"/>
    </source>
</evidence>
<keyword evidence="14" id="KW-0862">Zinc</keyword>
<dbReference type="InterPro" id="IPR056179">
    <property type="entry name" value="DHQS_C"/>
</dbReference>
<dbReference type="Pfam" id="PF24621">
    <property type="entry name" value="DHQS_C"/>
    <property type="match status" value="1"/>
</dbReference>
<keyword evidence="13" id="KW-0547">Nucleotide-binding</keyword>
<comment type="catalytic activity">
    <reaction evidence="1">
        <text>7-phospho-2-dehydro-3-deoxy-D-arabino-heptonate = 3-dehydroquinate + phosphate</text>
        <dbReference type="Rhea" id="RHEA:21968"/>
        <dbReference type="ChEBI" id="CHEBI:32364"/>
        <dbReference type="ChEBI" id="CHEBI:43474"/>
        <dbReference type="ChEBI" id="CHEBI:58394"/>
        <dbReference type="EC" id="4.2.3.4"/>
    </reaction>
</comment>
<dbReference type="Gene3D" id="3.40.50.1970">
    <property type="match status" value="1"/>
</dbReference>
<evidence type="ECO:0000256" key="16">
    <source>
        <dbReference type="ARBA" id="ARBA00023141"/>
    </source>
</evidence>
<evidence type="ECO:0000256" key="14">
    <source>
        <dbReference type="ARBA" id="ARBA00022833"/>
    </source>
</evidence>
<evidence type="ECO:0000256" key="5">
    <source>
        <dbReference type="ARBA" id="ARBA00004496"/>
    </source>
</evidence>
<evidence type="ECO:0000256" key="18">
    <source>
        <dbReference type="ARBA" id="ARBA00023285"/>
    </source>
</evidence>
<evidence type="ECO:0000256" key="1">
    <source>
        <dbReference type="ARBA" id="ARBA00001393"/>
    </source>
</evidence>
<evidence type="ECO:0000256" key="3">
    <source>
        <dbReference type="ARBA" id="ARBA00001941"/>
    </source>
</evidence>
<keyword evidence="10" id="KW-0963">Cytoplasm</keyword>
<reference evidence="22" key="1">
    <citation type="submission" date="2022-11" db="EMBL/GenBank/DDBJ databases">
        <title>Marilongibacter aestuarii gen. nov., sp. nov., isolated from tidal flat sediment.</title>
        <authorList>
            <person name="Jiayan W."/>
        </authorList>
    </citation>
    <scope>NUCLEOTIDE SEQUENCE</scope>
    <source>
        <strain evidence="22">Z1-6</strain>
    </source>
</reference>
<proteinExistence type="inferred from homology"/>
<dbReference type="CDD" id="cd08195">
    <property type="entry name" value="DHQS"/>
    <property type="match status" value="1"/>
</dbReference>
<comment type="similarity">
    <text evidence="7">Belongs to the sugar phosphate cyclases superfamily. Dehydroquinate synthase family.</text>
</comment>
<evidence type="ECO:0000256" key="17">
    <source>
        <dbReference type="ARBA" id="ARBA00023239"/>
    </source>
</evidence>
<evidence type="ECO:0000256" key="4">
    <source>
        <dbReference type="ARBA" id="ARBA00003485"/>
    </source>
</evidence>
<dbReference type="GO" id="GO:0009073">
    <property type="term" value="P:aromatic amino acid family biosynthetic process"/>
    <property type="evidence" value="ECO:0007669"/>
    <property type="project" value="UniProtKB-KW"/>
</dbReference>
<evidence type="ECO:0000256" key="8">
    <source>
        <dbReference type="ARBA" id="ARBA00013031"/>
    </source>
</evidence>
<dbReference type="InterPro" id="IPR016037">
    <property type="entry name" value="DHQ_synth_AroB"/>
</dbReference>
<evidence type="ECO:0000256" key="2">
    <source>
        <dbReference type="ARBA" id="ARBA00001911"/>
    </source>
</evidence>
<dbReference type="GO" id="GO:0046872">
    <property type="term" value="F:metal ion binding"/>
    <property type="evidence" value="ECO:0007669"/>
    <property type="project" value="UniProtKB-KW"/>
</dbReference>
<dbReference type="NCBIfam" id="TIGR01357">
    <property type="entry name" value="aroB"/>
    <property type="match status" value="1"/>
</dbReference>
<evidence type="ECO:0000313" key="22">
    <source>
        <dbReference type="EMBL" id="MCY1721457.1"/>
    </source>
</evidence>
<evidence type="ECO:0000256" key="19">
    <source>
        <dbReference type="NCBIfam" id="TIGR01357"/>
    </source>
</evidence>
<dbReference type="AlphaFoldDB" id="A0A9X3F806"/>
<dbReference type="EMBL" id="JAPOHD010000027">
    <property type="protein sequence ID" value="MCY1721457.1"/>
    <property type="molecule type" value="Genomic_DNA"/>
</dbReference>
<evidence type="ECO:0000256" key="9">
    <source>
        <dbReference type="ARBA" id="ARBA00017684"/>
    </source>
</evidence>
<evidence type="ECO:0000313" key="23">
    <source>
        <dbReference type="Proteomes" id="UP001145087"/>
    </source>
</evidence>
<evidence type="ECO:0000256" key="6">
    <source>
        <dbReference type="ARBA" id="ARBA00004661"/>
    </source>
</evidence>
<evidence type="ECO:0000256" key="11">
    <source>
        <dbReference type="ARBA" id="ARBA00022605"/>
    </source>
</evidence>
<dbReference type="GO" id="GO:0000166">
    <property type="term" value="F:nucleotide binding"/>
    <property type="evidence" value="ECO:0007669"/>
    <property type="project" value="UniProtKB-KW"/>
</dbReference>
<gene>
    <name evidence="22" type="primary">aroB</name>
    <name evidence="22" type="ORF">OU798_13965</name>
</gene>
<protein>
    <recommendedName>
        <fullName evidence="9 19">3-dehydroquinate synthase</fullName>
        <ecNumber evidence="8 19">4.2.3.4</ecNumber>
    </recommendedName>
</protein>
<dbReference type="PANTHER" id="PTHR43622:SF7">
    <property type="entry name" value="3-DEHYDROQUINATE SYNTHASE, CHLOROPLASTIC"/>
    <property type="match status" value="1"/>
</dbReference>
<dbReference type="Proteomes" id="UP001145087">
    <property type="component" value="Unassembled WGS sequence"/>
</dbReference>
<feature type="domain" description="3-dehydroquinate synthase N-terminal" evidence="20">
    <location>
        <begin position="60"/>
        <end position="172"/>
    </location>
</feature>
<accession>A0A9X3F806</accession>
<comment type="cofactor">
    <cofactor evidence="3">
        <name>Co(2+)</name>
        <dbReference type="ChEBI" id="CHEBI:48828"/>
    </cofactor>
</comment>
<evidence type="ECO:0000259" key="20">
    <source>
        <dbReference type="Pfam" id="PF01761"/>
    </source>
</evidence>
<dbReference type="GO" id="GO:0008652">
    <property type="term" value="P:amino acid biosynthetic process"/>
    <property type="evidence" value="ECO:0007669"/>
    <property type="project" value="UniProtKB-KW"/>
</dbReference>
<dbReference type="RefSeq" id="WP_343333786.1">
    <property type="nucleotide sequence ID" value="NZ_JAPOHD010000027.1"/>
</dbReference>
<comment type="cofactor">
    <cofactor evidence="2">
        <name>NAD(+)</name>
        <dbReference type="ChEBI" id="CHEBI:57540"/>
    </cofactor>
</comment>
<sequence>MGNSKIYSKIIYSRALEQELQTFVEAYPKGKVFLATEETVDQLWVSKLDIFCEKNTIRKVVIPAGENNKKIESVAKIWEFLSNNGGDRKSLLINIGGGMLTDLAGFAACSFKRGIDFLNIPTTLLSQVDASVGGKTGINFGGLKNEVGAFKEPVAVIINTDFLKTIDRQNFISGYAEMIKHGLIYSPKHLAELKDFDFENIDYDLLQEIIRHSVNVKEYFVANDLTEQNIRKALNLGHTVGHAFESMAMEQSRPILHGYAVAYGVIAELFLSVKKCGFPETDFAELTKWMLDIYGKIEIEETDFERLFQLMTHDKKNESGKINFTLLPEIGEIAINQNCEKELIFEALHYYKSL</sequence>
<comment type="subcellular location">
    <subcellularLocation>
        <location evidence="5">Cytoplasm</location>
    </subcellularLocation>
</comment>
<evidence type="ECO:0000256" key="13">
    <source>
        <dbReference type="ARBA" id="ARBA00022741"/>
    </source>
</evidence>
<dbReference type="PIRSF" id="PIRSF001455">
    <property type="entry name" value="DHQ_synth"/>
    <property type="match status" value="1"/>
</dbReference>
<dbReference type="EC" id="4.2.3.4" evidence="8 19"/>
<keyword evidence="11" id="KW-0028">Amino-acid biosynthesis</keyword>
<dbReference type="SUPFAM" id="SSF56796">
    <property type="entry name" value="Dehydroquinate synthase-like"/>
    <property type="match status" value="1"/>
</dbReference>
<evidence type="ECO:0000256" key="12">
    <source>
        <dbReference type="ARBA" id="ARBA00022723"/>
    </source>
</evidence>
<dbReference type="Pfam" id="PF01761">
    <property type="entry name" value="DHQ_synthase"/>
    <property type="match status" value="1"/>
</dbReference>
<keyword evidence="23" id="KW-1185">Reference proteome</keyword>
<name>A0A9X3F806_9BACT</name>
<evidence type="ECO:0000256" key="7">
    <source>
        <dbReference type="ARBA" id="ARBA00005412"/>
    </source>
</evidence>
<comment type="caution">
    <text evidence="22">The sequence shown here is derived from an EMBL/GenBank/DDBJ whole genome shotgun (WGS) entry which is preliminary data.</text>
</comment>
<dbReference type="InterPro" id="IPR050071">
    <property type="entry name" value="Dehydroquinate_synthase"/>
</dbReference>
<comment type="pathway">
    <text evidence="6">Metabolic intermediate biosynthesis; chorismate biosynthesis; chorismate from D-erythrose 4-phosphate and phosphoenolpyruvate: step 2/7.</text>
</comment>
<organism evidence="22 23">
    <name type="scientific">Draconibacterium aestuarii</name>
    <dbReference type="NCBI Taxonomy" id="2998507"/>
    <lineage>
        <taxon>Bacteria</taxon>
        <taxon>Pseudomonadati</taxon>
        <taxon>Bacteroidota</taxon>
        <taxon>Bacteroidia</taxon>
        <taxon>Marinilabiliales</taxon>
        <taxon>Prolixibacteraceae</taxon>
        <taxon>Draconibacterium</taxon>
    </lineage>
</organism>
<keyword evidence="17 22" id="KW-0456">Lyase</keyword>
<keyword evidence="18" id="KW-0170">Cobalt</keyword>
<evidence type="ECO:0000259" key="21">
    <source>
        <dbReference type="Pfam" id="PF24621"/>
    </source>
</evidence>
<comment type="function">
    <text evidence="4">Catalyzes the conversion of 3-deoxy-D-arabino-heptulosonate 7-phosphate (DAHP) to dehydroquinate (DHQ).</text>
</comment>
<dbReference type="InterPro" id="IPR030963">
    <property type="entry name" value="DHQ_synth_fam"/>
</dbReference>